<protein>
    <submittedName>
        <fullName evidence="2">Uncharacterized protein</fullName>
    </submittedName>
</protein>
<comment type="caution">
    <text evidence="2">The sequence shown here is derived from an EMBL/GenBank/DDBJ whole genome shotgun (WGS) entry which is preliminary data.</text>
</comment>
<feature type="transmembrane region" description="Helical" evidence="1">
    <location>
        <begin position="31"/>
        <end position="51"/>
    </location>
</feature>
<dbReference type="EMBL" id="JAUMVS010000010">
    <property type="protein sequence ID" value="MDO4841320.1"/>
    <property type="molecule type" value="Genomic_DNA"/>
</dbReference>
<keyword evidence="1" id="KW-0472">Membrane</keyword>
<sequence>MLTKLIVATIVFCETYEVRRGITALLVTLELILSVFLIPLIMLAACIRAMFIK</sequence>
<keyword evidence="1" id="KW-0812">Transmembrane</keyword>
<name>A0AA43U8N4_9ACTN</name>
<evidence type="ECO:0000313" key="3">
    <source>
        <dbReference type="Proteomes" id="UP001168575"/>
    </source>
</evidence>
<organism evidence="2 3">
    <name type="scientific">Phoenicibacter congonensis</name>
    <dbReference type="NCBI Taxonomy" id="1944646"/>
    <lineage>
        <taxon>Bacteria</taxon>
        <taxon>Bacillati</taxon>
        <taxon>Actinomycetota</taxon>
        <taxon>Coriobacteriia</taxon>
        <taxon>Eggerthellales</taxon>
        <taxon>Eggerthellaceae</taxon>
        <taxon>Phoenicibacter</taxon>
    </lineage>
</organism>
<proteinExistence type="predicted"/>
<reference evidence="2" key="1">
    <citation type="submission" date="2023-07" db="EMBL/GenBank/DDBJ databases">
        <title>Between Cages and Wild: Unraveling the Impact of Captivity on Animal Microbiomes and Antimicrobial Resistance.</title>
        <authorList>
            <person name="Schmartz G.P."/>
            <person name="Rehner J."/>
            <person name="Schuff M.J."/>
            <person name="Becker S.L."/>
            <person name="Kravczyk M."/>
            <person name="Gurevich A."/>
            <person name="Francke R."/>
            <person name="Mueller R."/>
            <person name="Keller V."/>
            <person name="Keller A."/>
        </authorList>
    </citation>
    <scope>NUCLEOTIDE SEQUENCE</scope>
    <source>
        <strain evidence="2">S12M_St_49</strain>
    </source>
</reference>
<keyword evidence="1" id="KW-1133">Transmembrane helix</keyword>
<dbReference type="AlphaFoldDB" id="A0AA43U8N4"/>
<evidence type="ECO:0000256" key="1">
    <source>
        <dbReference type="SAM" id="Phobius"/>
    </source>
</evidence>
<dbReference type="Proteomes" id="UP001168575">
    <property type="component" value="Unassembled WGS sequence"/>
</dbReference>
<keyword evidence="3" id="KW-1185">Reference proteome</keyword>
<gene>
    <name evidence="2" type="ORF">Q3982_01405</name>
</gene>
<evidence type="ECO:0000313" key="2">
    <source>
        <dbReference type="EMBL" id="MDO4841320.1"/>
    </source>
</evidence>
<accession>A0AA43U8N4</accession>